<comment type="catalytic activity">
    <reaction evidence="1">
        <text>thiamine + H2O = 5-(2-hydroxyethyl)-4-methylthiazole + 4-amino-5-hydroxymethyl-2-methylpyrimidine + H(+)</text>
        <dbReference type="Rhea" id="RHEA:17509"/>
        <dbReference type="ChEBI" id="CHEBI:15377"/>
        <dbReference type="ChEBI" id="CHEBI:15378"/>
        <dbReference type="ChEBI" id="CHEBI:16892"/>
        <dbReference type="ChEBI" id="CHEBI:17957"/>
        <dbReference type="ChEBI" id="CHEBI:18385"/>
        <dbReference type="EC" id="3.5.99.2"/>
    </reaction>
</comment>
<comment type="similarity">
    <text evidence="1">Belongs to the TenA family.</text>
</comment>
<dbReference type="SUPFAM" id="SSF48613">
    <property type="entry name" value="Heme oxygenase-like"/>
    <property type="match status" value="1"/>
</dbReference>
<accession>A0AAE4Z4D6</accession>
<feature type="binding site" evidence="3">
    <location>
        <position position="80"/>
    </location>
    <ligand>
        <name>substrate</name>
    </ligand>
</feature>
<name>A0AAE4Z4D6_9BACT</name>
<evidence type="ECO:0000256" key="2">
    <source>
        <dbReference type="PIRSR" id="PIRSR003170-1"/>
    </source>
</evidence>
<dbReference type="GO" id="GO:0009228">
    <property type="term" value="P:thiamine biosynthetic process"/>
    <property type="evidence" value="ECO:0007669"/>
    <property type="project" value="UniProtKB-KW"/>
</dbReference>
<dbReference type="EMBL" id="JAACAK010000002">
    <property type="protein sequence ID" value="NIR73535.1"/>
    <property type="molecule type" value="Genomic_DNA"/>
</dbReference>
<keyword evidence="1" id="KW-0378">Hydrolase</keyword>
<reference evidence="5 6" key="1">
    <citation type="submission" date="2020-01" db="EMBL/GenBank/DDBJ databases">
        <title>Genomes assembled from Gulf of Kutch pelagic sediment metagenomes.</title>
        <authorList>
            <person name="Chandrashekar M."/>
            <person name="Mahajan M.S."/>
            <person name="Dave K.J."/>
            <person name="Vatsa P."/>
            <person name="Nathani N.M."/>
        </authorList>
    </citation>
    <scope>NUCLEOTIDE SEQUENCE [LARGE SCALE GENOMIC DNA]</scope>
    <source>
        <strain evidence="5">KS3-K002</strain>
    </source>
</reference>
<keyword evidence="1" id="KW-0784">Thiamine biosynthesis</keyword>
<feature type="binding site" evidence="3">
    <location>
        <position position="44"/>
    </location>
    <ligand>
        <name>substrate</name>
    </ligand>
</feature>
<evidence type="ECO:0000256" key="1">
    <source>
        <dbReference type="PIRNR" id="PIRNR003170"/>
    </source>
</evidence>
<dbReference type="GO" id="GO:0005829">
    <property type="term" value="C:cytosol"/>
    <property type="evidence" value="ECO:0007669"/>
    <property type="project" value="TreeGrafter"/>
</dbReference>
<dbReference type="EC" id="3.5.99.2" evidence="1"/>
<dbReference type="Pfam" id="PF03070">
    <property type="entry name" value="TENA_THI-4"/>
    <property type="match status" value="1"/>
</dbReference>
<evidence type="ECO:0000259" key="4">
    <source>
        <dbReference type="Pfam" id="PF03070"/>
    </source>
</evidence>
<sequence>MGFSTEQLQRVQPVWDRILSHRFLQQTRDGVIPQETFANWMRQDYLFVEAAIPFIAALMPRAPLEHRQALGGSLPVLEKELELFKERAKKVGVDLEDVEPSFVNHAYVQFLLASAYTKSYAGAFTVLYVAEKAYYDSWMVVRAGIDHESIWFPFVENWTSDAFRGWVDFLQTSLDELADGVGAGERREMATLFELTARYELAFWEMAATGSGWPGLDEEVA</sequence>
<dbReference type="InterPro" id="IPR050967">
    <property type="entry name" value="Thiamine_Salvage_TenA"/>
</dbReference>
<dbReference type="Gene3D" id="1.20.910.10">
    <property type="entry name" value="Heme oxygenase-like"/>
    <property type="match status" value="1"/>
</dbReference>
<dbReference type="PANTHER" id="PTHR43198">
    <property type="entry name" value="BIFUNCTIONAL TH2 PROTEIN"/>
    <property type="match status" value="1"/>
</dbReference>
<dbReference type="InterPro" id="IPR016084">
    <property type="entry name" value="Haem_Oase-like_multi-hlx"/>
</dbReference>
<comment type="caution">
    <text evidence="5">The sequence shown here is derived from an EMBL/GenBank/DDBJ whole genome shotgun (WGS) entry which is preliminary data.</text>
</comment>
<dbReference type="PIRSF" id="PIRSF003170">
    <property type="entry name" value="Pet18p"/>
    <property type="match status" value="1"/>
</dbReference>
<feature type="domain" description="Thiaminase-2/PQQC" evidence="4">
    <location>
        <begin position="9"/>
        <end position="208"/>
    </location>
</feature>
<comment type="catalytic activity">
    <reaction evidence="1">
        <text>4-amino-5-aminomethyl-2-methylpyrimidine + H2O = 4-amino-5-hydroxymethyl-2-methylpyrimidine + NH4(+)</text>
        <dbReference type="Rhea" id="RHEA:31799"/>
        <dbReference type="ChEBI" id="CHEBI:15377"/>
        <dbReference type="ChEBI" id="CHEBI:16892"/>
        <dbReference type="ChEBI" id="CHEBI:28938"/>
        <dbReference type="ChEBI" id="CHEBI:63416"/>
        <dbReference type="EC" id="3.5.99.2"/>
    </reaction>
</comment>
<protein>
    <recommendedName>
        <fullName evidence="1">Aminopyrimidine aminohydrolase</fullName>
        <ecNumber evidence="1">3.5.99.2</ecNumber>
    </recommendedName>
</protein>
<dbReference type="PANTHER" id="PTHR43198:SF5">
    <property type="entry name" value="BIFUNCTIONAL TENA-E PROTEIN"/>
    <property type="match status" value="1"/>
</dbReference>
<comment type="function">
    <text evidence="1">Catalyzes an amino-pyrimidine hydrolysis reaction at the C5' of the pyrimidine moiety of thiamine compounds, a reaction that is part of a thiamine salvage pathway. Thus, catalyzes the conversion of 4-amino-5-aminomethyl-2-methylpyrimidine to 4-amino-5-hydroxymethyl-2-methylpyrimidine (HMP).</text>
</comment>
<evidence type="ECO:0000313" key="5">
    <source>
        <dbReference type="EMBL" id="NIR73535.1"/>
    </source>
</evidence>
<dbReference type="InterPro" id="IPR026285">
    <property type="entry name" value="TenA_E"/>
</dbReference>
<comment type="pathway">
    <text evidence="1">Cofactor biosynthesis; thiamine diphosphate biosynthesis.</text>
</comment>
<evidence type="ECO:0000256" key="3">
    <source>
        <dbReference type="PIRSR" id="PIRSR003170-2"/>
    </source>
</evidence>
<feature type="active site" description="Proton donor" evidence="2">
    <location>
        <position position="200"/>
    </location>
</feature>
<dbReference type="AlphaFoldDB" id="A0AAE4Z4D6"/>
<dbReference type="InterPro" id="IPR004305">
    <property type="entry name" value="Thiaminase-2/PQQC"/>
</dbReference>
<dbReference type="GO" id="GO:0050334">
    <property type="term" value="F:thiaminase activity"/>
    <property type="evidence" value="ECO:0007669"/>
    <property type="project" value="UniProtKB-UniRule"/>
</dbReference>
<gene>
    <name evidence="5" type="ORF">GWO12_00240</name>
</gene>
<dbReference type="Proteomes" id="UP000702544">
    <property type="component" value="Unassembled WGS sequence"/>
</dbReference>
<organism evidence="5 6">
    <name type="scientific">Candidatus Kutchimonas denitrificans</name>
    <dbReference type="NCBI Taxonomy" id="3056748"/>
    <lineage>
        <taxon>Bacteria</taxon>
        <taxon>Pseudomonadati</taxon>
        <taxon>Gemmatimonadota</taxon>
        <taxon>Gemmatimonadia</taxon>
        <taxon>Candidatus Palauibacterales</taxon>
        <taxon>Candidatus Palauibacteraceae</taxon>
        <taxon>Candidatus Kutchimonas</taxon>
    </lineage>
</organism>
<proteinExistence type="inferred from homology"/>
<dbReference type="CDD" id="cd19357">
    <property type="entry name" value="TenA_E_At3g16990-like"/>
    <property type="match status" value="1"/>
</dbReference>
<feature type="binding site" evidence="3">
    <location>
        <position position="131"/>
    </location>
    <ligand>
        <name>substrate</name>
    </ligand>
</feature>
<evidence type="ECO:0000313" key="6">
    <source>
        <dbReference type="Proteomes" id="UP000702544"/>
    </source>
</evidence>